<dbReference type="SUPFAM" id="SSF50037">
    <property type="entry name" value="C-terminal domain of transcriptional repressors"/>
    <property type="match status" value="1"/>
</dbReference>
<dbReference type="Proteomes" id="UP001529340">
    <property type="component" value="Unassembled WGS sequence"/>
</dbReference>
<name>A0ABT7UDK6_9FIRM</name>
<sequence length="69" mass="7765">MKRGERAVVQALHHASVHKERLLSFGIGKGSLLILRATTCFHDPLLFESDGALLSLRRRDAEKIEVTRI</sequence>
<comment type="caution">
    <text evidence="3">The sequence shown here is derived from an EMBL/GenBank/DDBJ whole genome shotgun (WGS) entry which is preliminary data.</text>
</comment>
<evidence type="ECO:0000259" key="2">
    <source>
        <dbReference type="SMART" id="SM00899"/>
    </source>
</evidence>
<organism evidence="3 4">
    <name type="scientific">Amedibacillus dolichus</name>
    <dbReference type="NCBI Taxonomy" id="31971"/>
    <lineage>
        <taxon>Bacteria</taxon>
        <taxon>Bacillati</taxon>
        <taxon>Bacillota</taxon>
        <taxon>Erysipelotrichia</taxon>
        <taxon>Erysipelotrichales</taxon>
        <taxon>Erysipelotrichaceae</taxon>
        <taxon>Amedibacillus</taxon>
    </lineage>
</organism>
<reference evidence="3 4" key="3">
    <citation type="submission" date="2023-06" db="EMBL/GenBank/DDBJ databases">
        <authorList>
            <person name="Zeman M."/>
            <person name="Kubasova T."/>
            <person name="Jahodarova E."/>
            <person name="Nykrynova M."/>
            <person name="Rychlik I."/>
        </authorList>
    </citation>
    <scope>NUCLEOTIDE SEQUENCE [LARGE SCALE GENOMIC DNA]</scope>
    <source>
        <strain evidence="3 4">ET39</strain>
    </source>
</reference>
<reference evidence="4" key="2">
    <citation type="submission" date="2023-06" db="EMBL/GenBank/DDBJ databases">
        <title>Identification and characterization of horizontal gene transfer across gut microbiota members of farm animals based on homology search.</title>
        <authorList>
            <person name="Zeman M."/>
            <person name="Kubasova T."/>
            <person name="Jahodarova E."/>
            <person name="Nykrynova M."/>
            <person name="Rychlik I."/>
        </authorList>
    </citation>
    <scope>NUCLEOTIDE SEQUENCE [LARGE SCALE GENOMIC DNA]</scope>
    <source>
        <strain evidence="4">ET39</strain>
    </source>
</reference>
<accession>A0ABT7UDK6</accession>
<evidence type="ECO:0000313" key="3">
    <source>
        <dbReference type="EMBL" id="MDM8157715.1"/>
    </source>
</evidence>
<dbReference type="SMART" id="SM00899">
    <property type="entry name" value="FeoA"/>
    <property type="match status" value="1"/>
</dbReference>
<evidence type="ECO:0000313" key="4">
    <source>
        <dbReference type="Proteomes" id="UP001529340"/>
    </source>
</evidence>
<protein>
    <submittedName>
        <fullName evidence="3">FeoA family protein</fullName>
    </submittedName>
</protein>
<dbReference type="InterPro" id="IPR008988">
    <property type="entry name" value="Transcriptional_repressor_C"/>
</dbReference>
<dbReference type="EMBL" id="JAUDCG010000040">
    <property type="protein sequence ID" value="MDM8157715.1"/>
    <property type="molecule type" value="Genomic_DNA"/>
</dbReference>
<dbReference type="InterPro" id="IPR038157">
    <property type="entry name" value="FeoA_core_dom"/>
</dbReference>
<keyword evidence="4" id="KW-1185">Reference proteome</keyword>
<feature type="domain" description="Ferrous iron transporter FeoA-like" evidence="2">
    <location>
        <begin position="1"/>
        <end position="68"/>
    </location>
</feature>
<keyword evidence="1" id="KW-0408">Iron</keyword>
<gene>
    <name evidence="3" type="ORF">QUV96_08700</name>
</gene>
<evidence type="ECO:0000256" key="1">
    <source>
        <dbReference type="ARBA" id="ARBA00023004"/>
    </source>
</evidence>
<dbReference type="Pfam" id="PF04023">
    <property type="entry name" value="FeoA"/>
    <property type="match status" value="1"/>
</dbReference>
<dbReference type="InterPro" id="IPR007167">
    <property type="entry name" value="Fe-transptr_FeoA-like"/>
</dbReference>
<reference evidence="3 4" key="1">
    <citation type="submission" date="2023-06" db="EMBL/GenBank/DDBJ databases">
        <title>Identification and characterization of horizontal gene transfer across gut microbiota members of farm animals based on homology search.</title>
        <authorList>
            <person name="Schwarzerova J."/>
            <person name="Nykrynova M."/>
            <person name="Jureckova K."/>
            <person name="Cejkova D."/>
            <person name="Rychlik I."/>
        </authorList>
    </citation>
    <scope>NUCLEOTIDE SEQUENCE [LARGE SCALE GENOMIC DNA]</scope>
    <source>
        <strain evidence="3 4">ET39</strain>
    </source>
</reference>
<dbReference type="RefSeq" id="WP_289608160.1">
    <property type="nucleotide sequence ID" value="NZ_JAUDCG010000040.1"/>
</dbReference>
<proteinExistence type="predicted"/>
<dbReference type="Gene3D" id="2.30.30.90">
    <property type="match status" value="1"/>
</dbReference>